<dbReference type="Proteomes" id="UP000663829">
    <property type="component" value="Unassembled WGS sequence"/>
</dbReference>
<evidence type="ECO:0000313" key="4">
    <source>
        <dbReference type="EMBL" id="CAF4216318.1"/>
    </source>
</evidence>
<gene>
    <name evidence="3" type="ORF">GPM918_LOCUS38093</name>
    <name evidence="2" type="ORF">OVA965_LOCUS33427</name>
    <name evidence="5" type="ORF">SRO942_LOCUS38888</name>
    <name evidence="4" type="ORF">TMI583_LOCUS34320</name>
</gene>
<reference evidence="3" key="1">
    <citation type="submission" date="2021-02" db="EMBL/GenBank/DDBJ databases">
        <authorList>
            <person name="Nowell W R."/>
        </authorList>
    </citation>
    <scope>NUCLEOTIDE SEQUENCE</scope>
</reference>
<feature type="non-terminal residue" evidence="3">
    <location>
        <position position="1"/>
    </location>
</feature>
<dbReference type="EMBL" id="CAJNOQ010024862">
    <property type="protein sequence ID" value="CAF1531752.1"/>
    <property type="molecule type" value="Genomic_DNA"/>
</dbReference>
<sequence length="192" mass="21908">MKDMQPDKHKLKLAHLYFIPKAHKPNISVRPIIASINAPARCISSFLDKLLSPIFDQVARKTTLINGIDLVRALEKYRDNCRLLPTTQFITSDVTDLYTMIPRDGALAALGHFCIRHSADRKIGNLLVDTILQLARTVLDTNSFAYNYKYYKQTKGGAMGLPFTMVLANIYMLEWKQPLIQHQAEQNELYGR</sequence>
<evidence type="ECO:0000313" key="5">
    <source>
        <dbReference type="EMBL" id="CAF4391051.1"/>
    </source>
</evidence>
<evidence type="ECO:0000313" key="3">
    <source>
        <dbReference type="EMBL" id="CAF1531752.1"/>
    </source>
</evidence>
<dbReference type="Proteomes" id="UP000677228">
    <property type="component" value="Unassembled WGS sequence"/>
</dbReference>
<dbReference type="AlphaFoldDB" id="A0A815VPZ8"/>
<proteinExistence type="predicted"/>
<dbReference type="Proteomes" id="UP000682733">
    <property type="component" value="Unassembled WGS sequence"/>
</dbReference>
<evidence type="ECO:0000313" key="6">
    <source>
        <dbReference type="Proteomes" id="UP000663829"/>
    </source>
</evidence>
<dbReference type="EMBL" id="CAJOBC010090450">
    <property type="protein sequence ID" value="CAF4391051.1"/>
    <property type="molecule type" value="Genomic_DNA"/>
</dbReference>
<accession>A0A815VPZ8</accession>
<dbReference type="Proteomes" id="UP000681722">
    <property type="component" value="Unassembled WGS sequence"/>
</dbReference>
<dbReference type="PROSITE" id="PS50878">
    <property type="entry name" value="RT_POL"/>
    <property type="match status" value="1"/>
</dbReference>
<protein>
    <recommendedName>
        <fullName evidence="1">Reverse transcriptase domain-containing protein</fullName>
    </recommendedName>
</protein>
<dbReference type="EMBL" id="CAJNOK010027021">
    <property type="protein sequence ID" value="CAF1412823.1"/>
    <property type="molecule type" value="Genomic_DNA"/>
</dbReference>
<dbReference type="PANTHER" id="PTHR21301:SF10">
    <property type="entry name" value="REVERSE TRANSCRIPTASE DOMAIN-CONTAINING PROTEIN"/>
    <property type="match status" value="1"/>
</dbReference>
<dbReference type="OrthoDB" id="10056310at2759"/>
<comment type="caution">
    <text evidence="3">The sequence shown here is derived from an EMBL/GenBank/DDBJ whole genome shotgun (WGS) entry which is preliminary data.</text>
</comment>
<dbReference type="EMBL" id="CAJOBA010048773">
    <property type="protein sequence ID" value="CAF4216318.1"/>
    <property type="molecule type" value="Genomic_DNA"/>
</dbReference>
<dbReference type="InterPro" id="IPR000477">
    <property type="entry name" value="RT_dom"/>
</dbReference>
<feature type="domain" description="Reverse transcriptase" evidence="1">
    <location>
        <begin position="1"/>
        <end position="192"/>
    </location>
</feature>
<dbReference type="PANTHER" id="PTHR21301">
    <property type="entry name" value="REVERSE TRANSCRIPTASE"/>
    <property type="match status" value="1"/>
</dbReference>
<keyword evidence="6" id="KW-1185">Reference proteome</keyword>
<evidence type="ECO:0000259" key="1">
    <source>
        <dbReference type="PROSITE" id="PS50878"/>
    </source>
</evidence>
<evidence type="ECO:0000313" key="2">
    <source>
        <dbReference type="EMBL" id="CAF1412823.1"/>
    </source>
</evidence>
<organism evidence="3 6">
    <name type="scientific">Didymodactylos carnosus</name>
    <dbReference type="NCBI Taxonomy" id="1234261"/>
    <lineage>
        <taxon>Eukaryota</taxon>
        <taxon>Metazoa</taxon>
        <taxon>Spiralia</taxon>
        <taxon>Gnathifera</taxon>
        <taxon>Rotifera</taxon>
        <taxon>Eurotatoria</taxon>
        <taxon>Bdelloidea</taxon>
        <taxon>Philodinida</taxon>
        <taxon>Philodinidae</taxon>
        <taxon>Didymodactylos</taxon>
    </lineage>
</organism>
<name>A0A815VPZ8_9BILA</name>